<accession>A0A098DEV9</accession>
<dbReference type="Proteomes" id="UP000070720">
    <property type="component" value="Chromosome 2"/>
</dbReference>
<dbReference type="InterPro" id="IPR011009">
    <property type="entry name" value="Kinase-like_dom_sf"/>
</dbReference>
<evidence type="ECO:0000259" key="1">
    <source>
        <dbReference type="PROSITE" id="PS50011"/>
    </source>
</evidence>
<dbReference type="PANTHER" id="PTHR44167">
    <property type="entry name" value="OVARIAN-SPECIFIC SERINE/THREONINE-PROTEIN KINASE LOK-RELATED"/>
    <property type="match status" value="1"/>
</dbReference>
<dbReference type="SUPFAM" id="SSF56112">
    <property type="entry name" value="Protein kinase-like (PK-like)"/>
    <property type="match status" value="1"/>
</dbReference>
<dbReference type="EMBL" id="HG970333">
    <property type="protein sequence ID" value="CEF77518.1"/>
    <property type="molecule type" value="Genomic_DNA"/>
</dbReference>
<dbReference type="AlphaFoldDB" id="A0A098DEV9"/>
<dbReference type="eggNOG" id="KOG0583">
    <property type="taxonomic scope" value="Eukaryota"/>
</dbReference>
<dbReference type="InterPro" id="IPR000719">
    <property type="entry name" value="Prot_kinase_dom"/>
</dbReference>
<accession>A0A0E0S1Z3</accession>
<dbReference type="PROSITE" id="PS00108">
    <property type="entry name" value="PROTEIN_KINASE_ST"/>
    <property type="match status" value="1"/>
</dbReference>
<dbReference type="EnsemblFungi" id="CEF77518">
    <property type="protein sequence ID" value="CEF77518"/>
    <property type="gene ID" value="FGRRES_16383"/>
</dbReference>
<dbReference type="GO" id="GO:0005634">
    <property type="term" value="C:nucleus"/>
    <property type="evidence" value="ECO:0007669"/>
    <property type="project" value="TreeGrafter"/>
</dbReference>
<dbReference type="STRING" id="229533.A0A098DEV9"/>
<evidence type="ECO:0000313" key="3">
    <source>
        <dbReference type="EnsemblFungi" id="CEF77518"/>
    </source>
</evidence>
<name>A0A098DEV9_GIBZE</name>
<evidence type="ECO:0000313" key="4">
    <source>
        <dbReference type="Proteomes" id="UP000070720"/>
    </source>
</evidence>
<dbReference type="InParanoid" id="A0A098DEV9"/>
<dbReference type="PANTHER" id="PTHR44167:SF24">
    <property type="entry name" value="SERINE_THREONINE-PROTEIN KINASE CHK2"/>
    <property type="match status" value="1"/>
</dbReference>
<reference evidence="3 4" key="1">
    <citation type="journal article" date="2007" name="Science">
        <title>The Fusarium graminearum genome reveals a link between localized polymorphism and pathogen specialization.</title>
        <authorList>
            <person name="Cuomo C.A."/>
            <person name="Gueldener U."/>
            <person name="Xu J.-R."/>
            <person name="Trail F."/>
            <person name="Turgeon B.G."/>
            <person name="Di Pietro A."/>
            <person name="Walton J.D."/>
            <person name="Ma L.-J."/>
            <person name="Baker S.E."/>
            <person name="Rep M."/>
            <person name="Adam G."/>
            <person name="Antoniw J."/>
            <person name="Baldwin T."/>
            <person name="Calvo S.E."/>
            <person name="Chang Y.-L."/>
            <person name="DeCaprio D."/>
            <person name="Gale L.R."/>
            <person name="Gnerre S."/>
            <person name="Goswami R.S."/>
            <person name="Hammond-Kosack K."/>
            <person name="Harris L.J."/>
            <person name="Hilburn K."/>
            <person name="Kennell J.C."/>
            <person name="Kroken S."/>
            <person name="Magnuson J.K."/>
            <person name="Mannhaupt G."/>
            <person name="Mauceli E.W."/>
            <person name="Mewes H.-W."/>
            <person name="Mitterbauer R."/>
            <person name="Muehlbauer G."/>
            <person name="Muensterkoetter M."/>
            <person name="Nelson D."/>
            <person name="O'Donnell K."/>
            <person name="Ouellet T."/>
            <person name="Qi W."/>
            <person name="Quesneville H."/>
            <person name="Roncero M.I.G."/>
            <person name="Seong K.-Y."/>
            <person name="Tetko I.V."/>
            <person name="Urban M."/>
            <person name="Waalwijk C."/>
            <person name="Ward T.J."/>
            <person name="Yao J."/>
            <person name="Birren B.W."/>
            <person name="Kistler H.C."/>
        </authorList>
    </citation>
    <scope>NUCLEOTIDE SEQUENCE [LARGE SCALE GENOMIC DNA]</scope>
    <source>
        <strain evidence="4">ATCC MYA-4620 / CBS 123657 / FGSC 9075 / NRRL 31084 / PH-1</strain>
        <strain evidence="3">PH-1 / ATCC MYA-4620 / FGSC 9075 / NRRL 31084</strain>
    </source>
</reference>
<feature type="domain" description="Protein kinase" evidence="1">
    <location>
        <begin position="204"/>
        <end position="449"/>
    </location>
</feature>
<protein>
    <submittedName>
        <fullName evidence="2">Chromosome 2, complete genome</fullName>
    </submittedName>
</protein>
<dbReference type="PHI-base" id="PHI:1261"/>
<dbReference type="Pfam" id="PF00069">
    <property type="entry name" value="Pkinase"/>
    <property type="match status" value="1"/>
</dbReference>
<dbReference type="PROSITE" id="PS50011">
    <property type="entry name" value="PROTEIN_KINASE_DOM"/>
    <property type="match status" value="1"/>
</dbReference>
<reference evidence="3 4" key="2">
    <citation type="journal article" date="2010" name="Nature">
        <title>Comparative genomics reveals mobile pathogenicity chromosomes in Fusarium.</title>
        <authorList>
            <person name="Ma L.J."/>
            <person name="van der Does H.C."/>
            <person name="Borkovich K.A."/>
            <person name="Coleman J.J."/>
            <person name="Daboussi M.J."/>
            <person name="Di Pietro A."/>
            <person name="Dufresne M."/>
            <person name="Freitag M."/>
            <person name="Grabherr M."/>
            <person name="Henrissat B."/>
            <person name="Houterman P.M."/>
            <person name="Kang S."/>
            <person name="Shim W.B."/>
            <person name="Woloshuk C."/>
            <person name="Xie X."/>
            <person name="Xu J.R."/>
            <person name="Antoniw J."/>
            <person name="Baker S.E."/>
            <person name="Bluhm B.H."/>
            <person name="Breakspear A."/>
            <person name="Brown D.W."/>
            <person name="Butchko R.A."/>
            <person name="Chapman S."/>
            <person name="Coulson R."/>
            <person name="Coutinho P.M."/>
            <person name="Danchin E.G."/>
            <person name="Diener A."/>
            <person name="Gale L.R."/>
            <person name="Gardiner D.M."/>
            <person name="Goff S."/>
            <person name="Hammond-Kosack K.E."/>
            <person name="Hilburn K."/>
            <person name="Hua-Van A."/>
            <person name="Jonkers W."/>
            <person name="Kazan K."/>
            <person name="Kodira C.D."/>
            <person name="Koehrsen M."/>
            <person name="Kumar L."/>
            <person name="Lee Y.H."/>
            <person name="Li L."/>
            <person name="Manners J.M."/>
            <person name="Miranda-Saavedra D."/>
            <person name="Mukherjee M."/>
            <person name="Park G."/>
            <person name="Park J."/>
            <person name="Park S.Y."/>
            <person name="Proctor R.H."/>
            <person name="Regev A."/>
            <person name="Ruiz-Roldan M.C."/>
            <person name="Sain D."/>
            <person name="Sakthikumar S."/>
            <person name="Sykes S."/>
            <person name="Schwartz D.C."/>
            <person name="Turgeon B.G."/>
            <person name="Wapinski I."/>
            <person name="Yoder O."/>
            <person name="Young S."/>
            <person name="Zeng Q."/>
            <person name="Zhou S."/>
            <person name="Galagan J."/>
            <person name="Cuomo C.A."/>
            <person name="Kistler H.C."/>
            <person name="Rep M."/>
        </authorList>
    </citation>
    <scope>GENOME REANNOTATION</scope>
    <source>
        <strain evidence="4">ATCC MYA-4620 / CBS 123657 / FGSC 9075 / NRRL 31084 / PH-1</strain>
        <strain evidence="3">PH-1 / ATCC MYA-4620 / FGSC 9075 / NRRL 31084</strain>
    </source>
</reference>
<evidence type="ECO:0000313" key="2">
    <source>
        <dbReference type="EMBL" id="CEF77518.1"/>
    </source>
</evidence>
<dbReference type="InterPro" id="IPR008271">
    <property type="entry name" value="Ser/Thr_kinase_AS"/>
</dbReference>
<dbReference type="CDD" id="cd00180">
    <property type="entry name" value="PKc"/>
    <property type="match status" value="1"/>
</dbReference>
<organism evidence="2 4">
    <name type="scientific">Gibberella zeae (strain ATCC MYA-4620 / CBS 123657 / FGSC 9075 / NRRL 31084 / PH-1)</name>
    <name type="common">Wheat head blight fungus</name>
    <name type="synonym">Fusarium graminearum</name>
    <dbReference type="NCBI Taxonomy" id="229533"/>
    <lineage>
        <taxon>Eukaryota</taxon>
        <taxon>Fungi</taxon>
        <taxon>Dikarya</taxon>
        <taxon>Ascomycota</taxon>
        <taxon>Pezizomycotina</taxon>
        <taxon>Sordariomycetes</taxon>
        <taxon>Hypocreomycetidae</taxon>
        <taxon>Hypocreales</taxon>
        <taxon>Nectriaceae</taxon>
        <taxon>Fusarium</taxon>
    </lineage>
</organism>
<reference evidence="3" key="4">
    <citation type="submission" date="2017-01" db="UniProtKB">
        <authorList>
            <consortium name="EnsemblFungi"/>
        </authorList>
    </citation>
    <scope>IDENTIFICATION</scope>
    <source>
        <strain evidence="3">PH-1 / ATCC MYA-4620 / FGSC 9075 / NRRL 31084</strain>
    </source>
</reference>
<reference evidence="2 4" key="3">
    <citation type="journal article" date="2015" name="BMC Genomics">
        <title>The completed genome sequence of the pathogenic ascomycete fungus Fusarium graminearum.</title>
        <authorList>
            <person name="King R."/>
            <person name="Urban M."/>
            <person name="Hammond-Kosack M.C."/>
            <person name="Hassani-Pak K."/>
            <person name="Hammond-Kosack K.E."/>
        </authorList>
    </citation>
    <scope>NUCLEOTIDE SEQUENCE [LARGE SCALE GENOMIC DNA]</scope>
    <source>
        <strain evidence="4">ATCC MYA-4620 / CBS 123657 / FGSC 9075 / NRRL 31084 / PH-1</strain>
        <strain evidence="2">PH-1</strain>
    </source>
</reference>
<dbReference type="GO" id="GO:0004674">
    <property type="term" value="F:protein serine/threonine kinase activity"/>
    <property type="evidence" value="ECO:0007669"/>
    <property type="project" value="TreeGrafter"/>
</dbReference>
<dbReference type="VEuPathDB" id="FungiDB:FGRAMPH1_01G11431"/>
<dbReference type="SMART" id="SM00220">
    <property type="entry name" value="S_TKc"/>
    <property type="match status" value="1"/>
</dbReference>
<gene>
    <name evidence="3" type="primary">FG02838.1</name>
    <name evidence="2" type="ORF">FGRAMPH1_01T11431</name>
</gene>
<dbReference type="GO" id="GO:0044773">
    <property type="term" value="P:mitotic DNA damage checkpoint signaling"/>
    <property type="evidence" value="ECO:0007669"/>
    <property type="project" value="TreeGrafter"/>
</dbReference>
<dbReference type="Gene3D" id="1.10.510.10">
    <property type="entry name" value="Transferase(Phosphotransferase) domain 1"/>
    <property type="match status" value="1"/>
</dbReference>
<keyword evidence="4" id="KW-1185">Reference proteome</keyword>
<proteinExistence type="predicted"/>
<sequence>MASHKRDMAGPVVFTLTPVNDAAVKVVEDKRNEIFCKRPKQRKTRKEIYVTFNPHRCDGLYPSTVGRKGHIKLADMPFVINSQCSFQIHKDTGEVMIVDESPSQTCRVTFGTMAKDSREFKKFGALVICLSATNIMLHFGNRASDSWMTWRIKWQMNKLIDLQDWADKAGFHSRTGQDMTLRSIPPTRRLEPHGIPAVPFETRYLPREDIKVTPIVGVTEGVDVLTGHLVVIKMVTDSVKRHNRLVGEARRELTTDLNHPHVIEFLQVETLFNHFYLVMELQDGDASELAELDEFTQARGLFDVGDNIGRPLFHQMLQALDYLASNRIIHRDVKPHNILYRRIGDTIHYRLADFGISTIAPHREVIRGTKMFMAPEVLVPGSQPHTTMIDVYSLCVSICWMFDFDMGDDRIYDHRKVVRPVWLSVLQDMAGVYPWRRSSAGQVLTLMFRGVGRVTRV</sequence>
<dbReference type="GO" id="GO:0005524">
    <property type="term" value="F:ATP binding"/>
    <property type="evidence" value="ECO:0007669"/>
    <property type="project" value="InterPro"/>
</dbReference>